<keyword evidence="10" id="KW-0325">Glycoprotein</keyword>
<dbReference type="InterPro" id="IPR001611">
    <property type="entry name" value="Leu-rich_rpt"/>
</dbReference>
<keyword evidence="3" id="KW-0433">Leucine-rich repeat</keyword>
<keyword evidence="6" id="KW-0677">Repeat</keyword>
<dbReference type="Proteomes" id="UP001497497">
    <property type="component" value="Unassembled WGS sequence"/>
</dbReference>
<dbReference type="SUPFAM" id="SSF52200">
    <property type="entry name" value="Toll/Interleukin receptor TIR domain"/>
    <property type="match status" value="1"/>
</dbReference>
<evidence type="ECO:0000256" key="11">
    <source>
        <dbReference type="SAM" id="Phobius"/>
    </source>
</evidence>
<evidence type="ECO:0000313" key="13">
    <source>
        <dbReference type="EMBL" id="CAL1539900.1"/>
    </source>
</evidence>
<evidence type="ECO:0000256" key="3">
    <source>
        <dbReference type="ARBA" id="ARBA00022614"/>
    </source>
</evidence>
<dbReference type="SMART" id="SM00369">
    <property type="entry name" value="LRR_TYP"/>
    <property type="match status" value="9"/>
</dbReference>
<dbReference type="InterPro" id="IPR000157">
    <property type="entry name" value="TIR_dom"/>
</dbReference>
<dbReference type="PROSITE" id="PS50104">
    <property type="entry name" value="TIR"/>
    <property type="match status" value="1"/>
</dbReference>
<keyword evidence="9" id="KW-0675">Receptor</keyword>
<accession>A0AAV2I029</accession>
<name>A0AAV2I029_LYMST</name>
<dbReference type="SMART" id="SM00255">
    <property type="entry name" value="TIR"/>
    <property type="match status" value="1"/>
</dbReference>
<dbReference type="SMART" id="SM00365">
    <property type="entry name" value="LRR_SD22"/>
    <property type="match status" value="5"/>
</dbReference>
<dbReference type="PANTHER" id="PTHR24365">
    <property type="entry name" value="TOLL-LIKE RECEPTOR"/>
    <property type="match status" value="1"/>
</dbReference>
<reference evidence="13 14" key="1">
    <citation type="submission" date="2024-04" db="EMBL/GenBank/DDBJ databases">
        <authorList>
            <consortium name="Genoscope - CEA"/>
            <person name="William W."/>
        </authorList>
    </citation>
    <scope>NUCLEOTIDE SEQUENCE [LARGE SCALE GENOMIC DNA]</scope>
</reference>
<keyword evidence="5" id="KW-0732">Signal</keyword>
<feature type="domain" description="TIR" evidence="12">
    <location>
        <begin position="703"/>
        <end position="847"/>
    </location>
</feature>
<dbReference type="Pfam" id="PF13855">
    <property type="entry name" value="LRR_8"/>
    <property type="match status" value="2"/>
</dbReference>
<comment type="caution">
    <text evidence="13">The sequence shown here is derived from an EMBL/GenBank/DDBJ whole genome shotgun (WGS) entry which is preliminary data.</text>
</comment>
<dbReference type="Gene3D" id="3.40.50.10140">
    <property type="entry name" value="Toll/interleukin-1 receptor homology (TIR) domain"/>
    <property type="match status" value="1"/>
</dbReference>
<dbReference type="InterPro" id="IPR017241">
    <property type="entry name" value="Toll-like_receptor"/>
</dbReference>
<evidence type="ECO:0000256" key="6">
    <source>
        <dbReference type="ARBA" id="ARBA00022737"/>
    </source>
</evidence>
<evidence type="ECO:0000259" key="12">
    <source>
        <dbReference type="PROSITE" id="PS50104"/>
    </source>
</evidence>
<dbReference type="PIRSF" id="PIRSF037595">
    <property type="entry name" value="Toll-like_receptor"/>
    <property type="match status" value="1"/>
</dbReference>
<evidence type="ECO:0000256" key="10">
    <source>
        <dbReference type="ARBA" id="ARBA00023180"/>
    </source>
</evidence>
<keyword evidence="8 11" id="KW-0472">Membrane</keyword>
<gene>
    <name evidence="13" type="ORF">GSLYS_00013633001</name>
</gene>
<evidence type="ECO:0000256" key="9">
    <source>
        <dbReference type="ARBA" id="ARBA00023170"/>
    </source>
</evidence>
<evidence type="ECO:0000256" key="5">
    <source>
        <dbReference type="ARBA" id="ARBA00022729"/>
    </source>
</evidence>
<organism evidence="13 14">
    <name type="scientific">Lymnaea stagnalis</name>
    <name type="common">Great pond snail</name>
    <name type="synonym">Helix stagnalis</name>
    <dbReference type="NCBI Taxonomy" id="6523"/>
    <lineage>
        <taxon>Eukaryota</taxon>
        <taxon>Metazoa</taxon>
        <taxon>Spiralia</taxon>
        <taxon>Lophotrochozoa</taxon>
        <taxon>Mollusca</taxon>
        <taxon>Gastropoda</taxon>
        <taxon>Heterobranchia</taxon>
        <taxon>Euthyneura</taxon>
        <taxon>Panpulmonata</taxon>
        <taxon>Hygrophila</taxon>
        <taxon>Lymnaeoidea</taxon>
        <taxon>Lymnaeidae</taxon>
        <taxon>Lymnaea</taxon>
    </lineage>
</organism>
<evidence type="ECO:0000256" key="8">
    <source>
        <dbReference type="ARBA" id="ARBA00023136"/>
    </source>
</evidence>
<evidence type="ECO:0000313" key="14">
    <source>
        <dbReference type="Proteomes" id="UP001497497"/>
    </source>
</evidence>
<dbReference type="Gene3D" id="3.80.10.10">
    <property type="entry name" value="Ribonuclease Inhibitor"/>
    <property type="match status" value="3"/>
</dbReference>
<keyword evidence="14" id="KW-1185">Reference proteome</keyword>
<dbReference type="GO" id="GO:0004888">
    <property type="term" value="F:transmembrane signaling receptor activity"/>
    <property type="evidence" value="ECO:0007669"/>
    <property type="project" value="InterPro"/>
</dbReference>
<sequence length="847" mass="97272">MYRLNFSPLLDYETLNKVNITLNKGLSIVELKGDVTNRKSQILELWLTSNNITHIEDNSFSVFPMLQILSLKNNNLQNITNATFQMLVKLTILDLSHNVIHFIESGAFRQLESLRTLDLSFNMVMDYTVKYFPVYLFASLTKLEHLSIQGHSKQLDLNYPEAALSQLVNLQSLKVDGLNTSFGSGVKSLKHLRHVMIGSIWQLCFLKTINSTFFINLPLLRSLEISYCPLSCVDPMAYKKVNLTSLSLSYLLKYDLYTALNDLRGFQNSSLKNLTLINLYNRLWPCRYLNGSNAKYLKNIALEMLDLSDNQLAFLSDDFANSLPQTLRILILRNNRFSLYDLVITQVRHLMELTEIDISIQNRVEPSLLKEDPDESSPDENEIIFSSERYAVAGRFTDVSSNNRKLPPNLRSLKASQYYGLGIMLLHTKWKKNKLSEIDISNGFLSKWCNGNLLEGITKIDLSENYCEHIGTDFFHNNNSLIYLVLHDNALGAEFAEDNDGAILAKLSNLKYLDISYNLIYKLPSEFFKGLTALETLKLSKNQLQTLNTTFSHMTKLRYLDLSGNSIVWISGKVRTDLDQIGEQLLFDLTLNPLPCTCAAIEFLNWMATTKVQLLKKDFLQCRFENGEIEFIGDLEQRVSSLKRICASKTLVIVICVASMGVVGIFVGCGLIYKNRWKLRYLLNTTKSRLFGFKPKGEMKSRFKFDAYFIYTDKTRRFVLKDCIQELEEKRGHKLCVEDRDFMPGSPIIADILSGVRNSHKTIPVITPDFYSEGDFTEYSVKMALMEENYERRQVLHLCILEPTDHDDMDNDLLAAMKRNSYTEYPPLDQANDELIQSFWDRLSVKI</sequence>
<evidence type="ECO:0000256" key="7">
    <source>
        <dbReference type="ARBA" id="ARBA00022989"/>
    </source>
</evidence>
<dbReference type="InterPro" id="IPR032675">
    <property type="entry name" value="LRR_dom_sf"/>
</dbReference>
<dbReference type="InterPro" id="IPR035897">
    <property type="entry name" value="Toll_tir_struct_dom_sf"/>
</dbReference>
<dbReference type="AlphaFoldDB" id="A0AAV2I029"/>
<dbReference type="GO" id="GO:0006955">
    <property type="term" value="P:immune response"/>
    <property type="evidence" value="ECO:0007669"/>
    <property type="project" value="InterPro"/>
</dbReference>
<keyword evidence="4 11" id="KW-0812">Transmembrane</keyword>
<evidence type="ECO:0000256" key="4">
    <source>
        <dbReference type="ARBA" id="ARBA00022692"/>
    </source>
</evidence>
<dbReference type="EMBL" id="CAXITT010000360">
    <property type="protein sequence ID" value="CAL1539900.1"/>
    <property type="molecule type" value="Genomic_DNA"/>
</dbReference>
<dbReference type="Pfam" id="PF01582">
    <property type="entry name" value="TIR"/>
    <property type="match status" value="1"/>
</dbReference>
<dbReference type="PROSITE" id="PS51450">
    <property type="entry name" value="LRR"/>
    <property type="match status" value="3"/>
</dbReference>
<evidence type="ECO:0000256" key="1">
    <source>
        <dbReference type="ARBA" id="ARBA00004479"/>
    </source>
</evidence>
<evidence type="ECO:0000256" key="2">
    <source>
        <dbReference type="ARBA" id="ARBA00009634"/>
    </source>
</evidence>
<comment type="subcellular location">
    <subcellularLocation>
        <location evidence="1">Membrane</location>
        <topology evidence="1">Single-pass type I membrane protein</topology>
    </subcellularLocation>
</comment>
<dbReference type="PANTHER" id="PTHR24365:SF541">
    <property type="entry name" value="PROTEIN TOLL-RELATED"/>
    <property type="match status" value="1"/>
</dbReference>
<dbReference type="GO" id="GO:0005886">
    <property type="term" value="C:plasma membrane"/>
    <property type="evidence" value="ECO:0007669"/>
    <property type="project" value="TreeGrafter"/>
</dbReference>
<dbReference type="InterPro" id="IPR003591">
    <property type="entry name" value="Leu-rich_rpt_typical-subtyp"/>
</dbReference>
<feature type="non-terminal residue" evidence="13">
    <location>
        <position position="847"/>
    </location>
</feature>
<protein>
    <recommendedName>
        <fullName evidence="12">TIR domain-containing protein</fullName>
    </recommendedName>
</protein>
<comment type="similarity">
    <text evidence="2">Belongs to the Toll-like receptor family.</text>
</comment>
<keyword evidence="7 11" id="KW-1133">Transmembrane helix</keyword>
<dbReference type="SUPFAM" id="SSF52047">
    <property type="entry name" value="RNI-like"/>
    <property type="match status" value="1"/>
</dbReference>
<proteinExistence type="inferred from homology"/>
<feature type="transmembrane region" description="Helical" evidence="11">
    <location>
        <begin position="651"/>
        <end position="673"/>
    </location>
</feature>
<dbReference type="GO" id="GO:0002224">
    <property type="term" value="P:toll-like receptor signaling pathway"/>
    <property type="evidence" value="ECO:0007669"/>
    <property type="project" value="InterPro"/>
</dbReference>